<comment type="subcellular location">
    <subcellularLocation>
        <location evidence="2">Nucleus</location>
    </subcellularLocation>
</comment>
<dbReference type="InterPro" id="IPR036236">
    <property type="entry name" value="Znf_C2H2_sf"/>
</dbReference>
<gene>
    <name evidence="15" type="ORF">GDO81_027181</name>
</gene>
<dbReference type="GO" id="GO:0005634">
    <property type="term" value="C:nucleus"/>
    <property type="evidence" value="ECO:0007669"/>
    <property type="project" value="UniProtKB-SubCell"/>
</dbReference>
<evidence type="ECO:0000256" key="3">
    <source>
        <dbReference type="ARBA" id="ARBA00006991"/>
    </source>
</evidence>
<dbReference type="Proteomes" id="UP000824782">
    <property type="component" value="Unassembled WGS sequence"/>
</dbReference>
<keyword evidence="9" id="KW-0238">DNA-binding</keyword>
<dbReference type="FunFam" id="3.30.160.60:FF:000478">
    <property type="entry name" value="Zinc finger protein 133"/>
    <property type="match status" value="1"/>
</dbReference>
<evidence type="ECO:0000259" key="14">
    <source>
        <dbReference type="PROSITE" id="PS50157"/>
    </source>
</evidence>
<feature type="domain" description="C2H2-type" evidence="14">
    <location>
        <begin position="264"/>
        <end position="291"/>
    </location>
</feature>
<name>A0AAV6YET7_ENGPU</name>
<reference evidence="15" key="1">
    <citation type="thesis" date="2020" institute="ProQuest LLC" country="789 East Eisenhower Parkway, Ann Arbor, MI, USA">
        <title>Comparative Genomics and Chromosome Evolution.</title>
        <authorList>
            <person name="Mudd A.B."/>
        </authorList>
    </citation>
    <scope>NUCLEOTIDE SEQUENCE</scope>
    <source>
        <strain evidence="15">237g6f4</strain>
        <tissue evidence="15">Blood</tissue>
    </source>
</reference>
<feature type="domain" description="C2H2-type" evidence="14">
    <location>
        <begin position="152"/>
        <end position="179"/>
    </location>
</feature>
<keyword evidence="11" id="KW-0539">Nucleus</keyword>
<dbReference type="FunFam" id="3.30.160.60:FF:000912">
    <property type="entry name" value="Zinc finger protein 660"/>
    <property type="match status" value="1"/>
</dbReference>
<evidence type="ECO:0000256" key="10">
    <source>
        <dbReference type="ARBA" id="ARBA00023163"/>
    </source>
</evidence>
<dbReference type="AlphaFoldDB" id="A0AAV6YET7"/>
<dbReference type="GO" id="GO:0000981">
    <property type="term" value="F:DNA-binding transcription factor activity, RNA polymerase II-specific"/>
    <property type="evidence" value="ECO:0007669"/>
    <property type="project" value="TreeGrafter"/>
</dbReference>
<keyword evidence="5" id="KW-0677">Repeat</keyword>
<evidence type="ECO:0000256" key="4">
    <source>
        <dbReference type="ARBA" id="ARBA00022723"/>
    </source>
</evidence>
<dbReference type="FunFam" id="3.30.160.60:FF:001155">
    <property type="entry name" value="Zinc finger 30C"/>
    <property type="match status" value="1"/>
</dbReference>
<protein>
    <recommendedName>
        <fullName evidence="14">C2H2-type domain-containing protein</fullName>
    </recommendedName>
</protein>
<dbReference type="GO" id="GO:0000978">
    <property type="term" value="F:RNA polymerase II cis-regulatory region sequence-specific DNA binding"/>
    <property type="evidence" value="ECO:0007669"/>
    <property type="project" value="TreeGrafter"/>
</dbReference>
<dbReference type="InterPro" id="IPR013087">
    <property type="entry name" value="Znf_C2H2_type"/>
</dbReference>
<keyword evidence="10" id="KW-0804">Transcription</keyword>
<dbReference type="PROSITE" id="PS50157">
    <property type="entry name" value="ZINC_FINGER_C2H2_2"/>
    <property type="match status" value="6"/>
</dbReference>
<accession>A0AAV6YET7</accession>
<evidence type="ECO:0000313" key="15">
    <source>
        <dbReference type="EMBL" id="KAG8536064.1"/>
    </source>
</evidence>
<dbReference type="PROSITE" id="PS00028">
    <property type="entry name" value="ZINC_FINGER_C2H2_1"/>
    <property type="match status" value="6"/>
</dbReference>
<feature type="domain" description="C2H2-type" evidence="14">
    <location>
        <begin position="236"/>
        <end position="263"/>
    </location>
</feature>
<comment type="function">
    <text evidence="1">May be involved in transcriptional regulation.</text>
</comment>
<keyword evidence="6 12" id="KW-0863">Zinc-finger</keyword>
<dbReference type="GO" id="GO:0008270">
    <property type="term" value="F:zinc ion binding"/>
    <property type="evidence" value="ECO:0007669"/>
    <property type="project" value="UniProtKB-KW"/>
</dbReference>
<evidence type="ECO:0000256" key="6">
    <source>
        <dbReference type="ARBA" id="ARBA00022771"/>
    </source>
</evidence>
<dbReference type="Gene3D" id="3.30.160.60">
    <property type="entry name" value="Classic Zinc Finger"/>
    <property type="match status" value="6"/>
</dbReference>
<feature type="compositionally biased region" description="Basic and acidic residues" evidence="13">
    <location>
        <begin position="64"/>
        <end position="92"/>
    </location>
</feature>
<evidence type="ECO:0000256" key="8">
    <source>
        <dbReference type="ARBA" id="ARBA00023015"/>
    </source>
</evidence>
<keyword evidence="4" id="KW-0479">Metal-binding</keyword>
<dbReference type="EMBL" id="WNYA01051048">
    <property type="protein sequence ID" value="KAG8536064.1"/>
    <property type="molecule type" value="Genomic_DNA"/>
</dbReference>
<feature type="domain" description="C2H2-type" evidence="14">
    <location>
        <begin position="180"/>
        <end position="207"/>
    </location>
</feature>
<dbReference type="PANTHER" id="PTHR23226">
    <property type="entry name" value="ZINC FINGER AND SCAN DOMAIN-CONTAINING"/>
    <property type="match status" value="1"/>
</dbReference>
<proteinExistence type="inferred from homology"/>
<dbReference type="FunFam" id="3.30.160.60:FF:000812">
    <property type="entry name" value="zinc finger protein 23 isoform X2"/>
    <property type="match status" value="1"/>
</dbReference>
<evidence type="ECO:0000256" key="12">
    <source>
        <dbReference type="PROSITE-ProRule" id="PRU00042"/>
    </source>
</evidence>
<evidence type="ECO:0000256" key="11">
    <source>
        <dbReference type="ARBA" id="ARBA00023242"/>
    </source>
</evidence>
<evidence type="ECO:0000256" key="9">
    <source>
        <dbReference type="ARBA" id="ARBA00023125"/>
    </source>
</evidence>
<dbReference type="SUPFAM" id="SSF57667">
    <property type="entry name" value="beta-beta-alpha zinc fingers"/>
    <property type="match status" value="3"/>
</dbReference>
<comment type="caution">
    <text evidence="15">The sequence shown here is derived from an EMBL/GenBank/DDBJ whole genome shotgun (WGS) entry which is preliminary data.</text>
</comment>
<evidence type="ECO:0000256" key="2">
    <source>
        <dbReference type="ARBA" id="ARBA00004123"/>
    </source>
</evidence>
<feature type="compositionally biased region" description="Polar residues" evidence="13">
    <location>
        <begin position="9"/>
        <end position="18"/>
    </location>
</feature>
<sequence length="301" mass="34370">MGASKTERFTPTQNTPHSPSYVKEEIVSRARVKVPTLDRSPHTYIHRKERSTSGKAKNVPHSKICTEPKRNSGKYSHTEKGRNPISPVKEEPVSGDEENLLGHPLPSWTYTKGDKFKKKDTMCYICVECGKNFPYKSHLLRHQKIHMEERPYSCHECGKSFKLNSNLISHLRIHSGQKPFSCSQCGKCFISKSELVKHERIHTGEKPYHCSECGRKFSRISNLIDHNKIHTGEKPHCCTECGKCFRRHSNLLSHQKTHAVEKVYSCPQCTMCFFTSSELVKHQQNHSEGKPMSPVNAVAVM</sequence>
<evidence type="ECO:0000256" key="5">
    <source>
        <dbReference type="ARBA" id="ARBA00022737"/>
    </source>
</evidence>
<evidence type="ECO:0000313" key="16">
    <source>
        <dbReference type="Proteomes" id="UP000824782"/>
    </source>
</evidence>
<dbReference type="FunFam" id="3.30.160.60:FF:000706">
    <property type="entry name" value="Zinc finger protein"/>
    <property type="match status" value="1"/>
</dbReference>
<organism evidence="15 16">
    <name type="scientific">Engystomops pustulosus</name>
    <name type="common">Tungara frog</name>
    <name type="synonym">Physalaemus pustulosus</name>
    <dbReference type="NCBI Taxonomy" id="76066"/>
    <lineage>
        <taxon>Eukaryota</taxon>
        <taxon>Metazoa</taxon>
        <taxon>Chordata</taxon>
        <taxon>Craniata</taxon>
        <taxon>Vertebrata</taxon>
        <taxon>Euteleostomi</taxon>
        <taxon>Amphibia</taxon>
        <taxon>Batrachia</taxon>
        <taxon>Anura</taxon>
        <taxon>Neobatrachia</taxon>
        <taxon>Hyloidea</taxon>
        <taxon>Leptodactylidae</taxon>
        <taxon>Leiuperinae</taxon>
        <taxon>Engystomops</taxon>
    </lineage>
</organism>
<dbReference type="SMART" id="SM00355">
    <property type="entry name" value="ZnF_C2H2"/>
    <property type="match status" value="6"/>
</dbReference>
<feature type="domain" description="C2H2-type" evidence="14">
    <location>
        <begin position="208"/>
        <end position="235"/>
    </location>
</feature>
<keyword evidence="16" id="KW-1185">Reference proteome</keyword>
<evidence type="ECO:0000256" key="7">
    <source>
        <dbReference type="ARBA" id="ARBA00022833"/>
    </source>
</evidence>
<dbReference type="Pfam" id="PF00096">
    <property type="entry name" value="zf-C2H2"/>
    <property type="match status" value="6"/>
</dbReference>
<keyword evidence="8" id="KW-0805">Transcription regulation</keyword>
<keyword evidence="7" id="KW-0862">Zinc</keyword>
<evidence type="ECO:0000256" key="1">
    <source>
        <dbReference type="ARBA" id="ARBA00003767"/>
    </source>
</evidence>
<feature type="domain" description="C2H2-type" evidence="14">
    <location>
        <begin position="124"/>
        <end position="151"/>
    </location>
</feature>
<dbReference type="PANTHER" id="PTHR23226:SF416">
    <property type="entry name" value="FI01424P"/>
    <property type="match status" value="1"/>
</dbReference>
<feature type="region of interest" description="Disordered" evidence="13">
    <location>
        <begin position="1"/>
        <end position="100"/>
    </location>
</feature>
<comment type="similarity">
    <text evidence="3">Belongs to the krueppel C2H2-type zinc-finger protein family.</text>
</comment>
<evidence type="ECO:0000256" key="13">
    <source>
        <dbReference type="SAM" id="MobiDB-lite"/>
    </source>
</evidence>